<protein>
    <submittedName>
        <fullName evidence="2">Uncharacterized protein</fullName>
    </submittedName>
</protein>
<evidence type="ECO:0000313" key="3">
    <source>
        <dbReference type="Proteomes" id="UP001375240"/>
    </source>
</evidence>
<dbReference type="Proteomes" id="UP001375240">
    <property type="component" value="Unassembled WGS sequence"/>
</dbReference>
<comment type="caution">
    <text evidence="2">The sequence shown here is derived from an EMBL/GenBank/DDBJ whole genome shotgun (WGS) entry which is preliminary data.</text>
</comment>
<organism evidence="2 3">
    <name type="scientific">Orbilia brochopaga</name>
    <dbReference type="NCBI Taxonomy" id="3140254"/>
    <lineage>
        <taxon>Eukaryota</taxon>
        <taxon>Fungi</taxon>
        <taxon>Dikarya</taxon>
        <taxon>Ascomycota</taxon>
        <taxon>Pezizomycotina</taxon>
        <taxon>Orbiliomycetes</taxon>
        <taxon>Orbiliales</taxon>
        <taxon>Orbiliaceae</taxon>
        <taxon>Orbilia</taxon>
    </lineage>
</organism>
<sequence>MSYFPPASRQPPPPSMGSHLQNQPYVESISEESSFDVRSLDQITPREYLTLGVSNTRHGRSDNNHGVNSGNIHGGYVIGTNNLNNIEKLADSIIVNILNEGIPTAKDAFRLFENSGNIPPEPHLSSRVTELEPDKGAEEIDELISLSQDLEKSGYTGQALRAQYAIFCSRNSESHSDRKAVDAASEVARLIKPREPKKALEWFHAIFETHRKQVGEKHESTILAAKNVAEILTELKRHQLALRWYFEVFTASKRLGSPRELVQSQAMRGISESLEAIVGEIGLEEFFDLLRIPEEKRYNSRPVEGMIPRPRTGGRGILQWR</sequence>
<name>A0AAV9V604_9PEZI</name>
<accession>A0AAV9V604</accession>
<feature type="region of interest" description="Disordered" evidence="1">
    <location>
        <begin position="1"/>
        <end position="21"/>
    </location>
</feature>
<dbReference type="EMBL" id="JAVHNQ010000002">
    <property type="protein sequence ID" value="KAK6355005.1"/>
    <property type="molecule type" value="Genomic_DNA"/>
</dbReference>
<evidence type="ECO:0000313" key="2">
    <source>
        <dbReference type="EMBL" id="KAK6355005.1"/>
    </source>
</evidence>
<reference evidence="2 3" key="1">
    <citation type="submission" date="2019-10" db="EMBL/GenBank/DDBJ databases">
        <authorList>
            <person name="Palmer J.M."/>
        </authorList>
    </citation>
    <scope>NUCLEOTIDE SEQUENCE [LARGE SCALE GENOMIC DNA]</scope>
    <source>
        <strain evidence="2 3">TWF696</strain>
    </source>
</reference>
<gene>
    <name evidence="2" type="ORF">TWF696_004132</name>
</gene>
<dbReference type="AlphaFoldDB" id="A0AAV9V604"/>
<evidence type="ECO:0000256" key="1">
    <source>
        <dbReference type="SAM" id="MobiDB-lite"/>
    </source>
</evidence>
<keyword evidence="3" id="KW-1185">Reference proteome</keyword>
<proteinExistence type="predicted"/>